<evidence type="ECO:0000256" key="1">
    <source>
        <dbReference type="ARBA" id="ARBA00000085"/>
    </source>
</evidence>
<dbReference type="PROSITE" id="PS50109">
    <property type="entry name" value="HIS_KIN"/>
    <property type="match status" value="1"/>
</dbReference>
<comment type="caution">
    <text evidence="14">The sequence shown here is derived from an EMBL/GenBank/DDBJ whole genome shotgun (WGS) entry which is preliminary data.</text>
</comment>
<evidence type="ECO:0000259" key="12">
    <source>
        <dbReference type="PROSITE" id="PS50109"/>
    </source>
</evidence>
<dbReference type="CDD" id="cd00082">
    <property type="entry name" value="HisKA"/>
    <property type="match status" value="1"/>
</dbReference>
<dbReference type="SUPFAM" id="SSF47384">
    <property type="entry name" value="Homodimeric domain of signal transducing histidine kinase"/>
    <property type="match status" value="1"/>
</dbReference>
<organism evidence="14 15">
    <name type="scientific">Candidatus Polarisedimenticola svalbardensis</name>
    <dbReference type="NCBI Taxonomy" id="2886004"/>
    <lineage>
        <taxon>Bacteria</taxon>
        <taxon>Pseudomonadati</taxon>
        <taxon>Acidobacteriota</taxon>
        <taxon>Candidatus Polarisedimenticolia</taxon>
        <taxon>Candidatus Polarisedimenticolales</taxon>
        <taxon>Candidatus Polarisedimenticolaceae</taxon>
        <taxon>Candidatus Polarisedimenticola</taxon>
    </lineage>
</organism>
<keyword evidence="4" id="KW-0597">Phosphoprotein</keyword>
<evidence type="ECO:0000256" key="3">
    <source>
        <dbReference type="ARBA" id="ARBA00012438"/>
    </source>
</evidence>
<keyword evidence="7" id="KW-0418">Kinase</keyword>
<evidence type="ECO:0000256" key="10">
    <source>
        <dbReference type="SAM" id="Coils"/>
    </source>
</evidence>
<dbReference type="GO" id="GO:0005524">
    <property type="term" value="F:ATP binding"/>
    <property type="evidence" value="ECO:0007669"/>
    <property type="project" value="UniProtKB-KW"/>
</dbReference>
<dbReference type="Gene3D" id="1.10.287.130">
    <property type="match status" value="1"/>
</dbReference>
<dbReference type="InterPro" id="IPR003660">
    <property type="entry name" value="HAMP_dom"/>
</dbReference>
<dbReference type="EMBL" id="JACXWD010000065">
    <property type="protein sequence ID" value="MBD3869183.1"/>
    <property type="molecule type" value="Genomic_DNA"/>
</dbReference>
<dbReference type="InterPro" id="IPR036890">
    <property type="entry name" value="HATPase_C_sf"/>
</dbReference>
<keyword evidence="5" id="KW-0808">Transferase</keyword>
<dbReference type="Gene3D" id="6.10.340.10">
    <property type="match status" value="1"/>
</dbReference>
<evidence type="ECO:0000256" key="6">
    <source>
        <dbReference type="ARBA" id="ARBA00022741"/>
    </source>
</evidence>
<comment type="catalytic activity">
    <reaction evidence="1">
        <text>ATP + protein L-histidine = ADP + protein N-phospho-L-histidine.</text>
        <dbReference type="EC" id="2.7.13.3"/>
    </reaction>
</comment>
<evidence type="ECO:0000313" key="14">
    <source>
        <dbReference type="EMBL" id="MBD3869183.1"/>
    </source>
</evidence>
<reference evidence="14 15" key="1">
    <citation type="submission" date="2020-08" db="EMBL/GenBank/DDBJ databases">
        <title>Acidobacteriota in marine sediments use diverse sulfur dissimilation pathways.</title>
        <authorList>
            <person name="Wasmund K."/>
        </authorList>
    </citation>
    <scope>NUCLEOTIDE SEQUENCE [LARGE SCALE GENOMIC DNA]</scope>
    <source>
        <strain evidence="14">MAG AM4</strain>
    </source>
</reference>
<dbReference type="SMART" id="SM00304">
    <property type="entry name" value="HAMP"/>
    <property type="match status" value="1"/>
</dbReference>
<dbReference type="SMART" id="SM00388">
    <property type="entry name" value="HisKA"/>
    <property type="match status" value="1"/>
</dbReference>
<feature type="transmembrane region" description="Helical" evidence="11">
    <location>
        <begin position="17"/>
        <end position="36"/>
    </location>
</feature>
<name>A0A8J6XX04_9BACT</name>
<dbReference type="InterPro" id="IPR004358">
    <property type="entry name" value="Sig_transdc_His_kin-like_C"/>
</dbReference>
<dbReference type="EC" id="2.7.13.3" evidence="3"/>
<evidence type="ECO:0000256" key="9">
    <source>
        <dbReference type="ARBA" id="ARBA00023012"/>
    </source>
</evidence>
<dbReference type="InterPro" id="IPR003594">
    <property type="entry name" value="HATPase_dom"/>
</dbReference>
<evidence type="ECO:0000256" key="11">
    <source>
        <dbReference type="SAM" id="Phobius"/>
    </source>
</evidence>
<evidence type="ECO:0000256" key="7">
    <source>
        <dbReference type="ARBA" id="ARBA00022777"/>
    </source>
</evidence>
<keyword evidence="11" id="KW-0812">Transmembrane</keyword>
<feature type="coiled-coil region" evidence="10">
    <location>
        <begin position="337"/>
        <end position="364"/>
    </location>
</feature>
<dbReference type="PANTHER" id="PTHR43065">
    <property type="entry name" value="SENSOR HISTIDINE KINASE"/>
    <property type="match status" value="1"/>
</dbReference>
<keyword evidence="6" id="KW-0547">Nucleotide-binding</keyword>
<evidence type="ECO:0000256" key="2">
    <source>
        <dbReference type="ARBA" id="ARBA00004370"/>
    </source>
</evidence>
<dbReference type="SUPFAM" id="SSF55874">
    <property type="entry name" value="ATPase domain of HSP90 chaperone/DNA topoisomerase II/histidine kinase"/>
    <property type="match status" value="1"/>
</dbReference>
<feature type="domain" description="Histidine kinase" evidence="12">
    <location>
        <begin position="377"/>
        <end position="588"/>
    </location>
</feature>
<dbReference type="PROSITE" id="PS50885">
    <property type="entry name" value="HAMP"/>
    <property type="match status" value="1"/>
</dbReference>
<dbReference type="Pfam" id="PF00512">
    <property type="entry name" value="HisKA"/>
    <property type="match status" value="1"/>
</dbReference>
<evidence type="ECO:0000259" key="13">
    <source>
        <dbReference type="PROSITE" id="PS50885"/>
    </source>
</evidence>
<keyword evidence="11" id="KW-0472">Membrane</keyword>
<keyword evidence="9" id="KW-0902">Two-component regulatory system</keyword>
<dbReference type="CDD" id="cd06225">
    <property type="entry name" value="HAMP"/>
    <property type="match status" value="1"/>
</dbReference>
<dbReference type="InterPro" id="IPR036097">
    <property type="entry name" value="HisK_dim/P_sf"/>
</dbReference>
<feature type="transmembrane region" description="Helical" evidence="11">
    <location>
        <begin position="281"/>
        <end position="298"/>
    </location>
</feature>
<feature type="domain" description="HAMP" evidence="13">
    <location>
        <begin position="300"/>
        <end position="352"/>
    </location>
</feature>
<dbReference type="Proteomes" id="UP000648239">
    <property type="component" value="Unassembled WGS sequence"/>
</dbReference>
<dbReference type="InterPro" id="IPR003661">
    <property type="entry name" value="HisK_dim/P_dom"/>
</dbReference>
<sequence>MTVTDRIAWYYRIRFRILMPSITLFVLFAAVAIFGSTRQLTRMADRDARAELRHAEGLFTRLMGEVERRVSLHARFVADMLLLTAEVPEADTGRSILINILEYSRQEQLTTSIFTADQAAAEPFGALVRKGLLGIRASSLAGSAEGELSRVRIAAGSPLMREGEIREVVISWLELDRRVLEEFSRKSGQRMSLVYEGQIVASTVPSMACLDRIREILTEEVQEEILGGGVTRVENTLCADEAWRMSFVPLEVGFRKTAIGVVSLSLEDLVQARARAVRNTGLAAIALLVLAILGYSTIVRRITRPIRSLSEAARDLDDDGIGHEVRIASRSEVGELADNYNAMIRRLRKSKAELEELHRQEMERADRLATLGELAGGIAHEVRNPLAGISGAMQCFESSIPSQGDKREMYEEVLRQIDRMENLTRDLLDYSRHRAPELSPSDLNALLDRACLLTTIGVKDGDIRIEKAYDPKLPAVLVDPEKMQQVFLNILLNCMQAMPDGGAIRVGTSAVAEGPDESVQVTIADEGPGMDSETLANALRPFFTTKHTGTGLGLSIARKIVESHGGSLRIHSTRGEGSTFTLRLPLQVNAEADS</sequence>
<protein>
    <recommendedName>
        <fullName evidence="3">histidine kinase</fullName>
        <ecNumber evidence="3">2.7.13.3</ecNumber>
    </recommendedName>
</protein>
<evidence type="ECO:0000256" key="4">
    <source>
        <dbReference type="ARBA" id="ARBA00022553"/>
    </source>
</evidence>
<gene>
    <name evidence="14" type="ORF">IFK94_13760</name>
</gene>
<dbReference type="GO" id="GO:0000155">
    <property type="term" value="F:phosphorelay sensor kinase activity"/>
    <property type="evidence" value="ECO:0007669"/>
    <property type="project" value="InterPro"/>
</dbReference>
<dbReference type="SMART" id="SM00387">
    <property type="entry name" value="HATPase_c"/>
    <property type="match status" value="1"/>
</dbReference>
<dbReference type="InterPro" id="IPR005467">
    <property type="entry name" value="His_kinase_dom"/>
</dbReference>
<dbReference type="Pfam" id="PF02518">
    <property type="entry name" value="HATPase_c"/>
    <property type="match status" value="1"/>
</dbReference>
<dbReference type="GO" id="GO:0016020">
    <property type="term" value="C:membrane"/>
    <property type="evidence" value="ECO:0007669"/>
    <property type="project" value="UniProtKB-SubCell"/>
</dbReference>
<evidence type="ECO:0000313" key="15">
    <source>
        <dbReference type="Proteomes" id="UP000648239"/>
    </source>
</evidence>
<dbReference type="PANTHER" id="PTHR43065:SF10">
    <property type="entry name" value="PEROXIDE STRESS-ACTIVATED HISTIDINE KINASE MAK3"/>
    <property type="match status" value="1"/>
</dbReference>
<dbReference type="Pfam" id="PF00672">
    <property type="entry name" value="HAMP"/>
    <property type="match status" value="1"/>
</dbReference>
<dbReference type="SUPFAM" id="SSF158472">
    <property type="entry name" value="HAMP domain-like"/>
    <property type="match status" value="1"/>
</dbReference>
<dbReference type="PRINTS" id="PR00344">
    <property type="entry name" value="BCTRLSENSOR"/>
</dbReference>
<keyword evidence="11" id="KW-1133">Transmembrane helix</keyword>
<keyword evidence="8" id="KW-0067">ATP-binding</keyword>
<dbReference type="AlphaFoldDB" id="A0A8J6XX04"/>
<dbReference type="Gene3D" id="3.30.565.10">
    <property type="entry name" value="Histidine kinase-like ATPase, C-terminal domain"/>
    <property type="match status" value="1"/>
</dbReference>
<evidence type="ECO:0000256" key="5">
    <source>
        <dbReference type="ARBA" id="ARBA00022679"/>
    </source>
</evidence>
<evidence type="ECO:0000256" key="8">
    <source>
        <dbReference type="ARBA" id="ARBA00022840"/>
    </source>
</evidence>
<comment type="subcellular location">
    <subcellularLocation>
        <location evidence="2">Membrane</location>
    </subcellularLocation>
</comment>
<accession>A0A8J6XX04</accession>
<proteinExistence type="predicted"/>
<keyword evidence="10" id="KW-0175">Coiled coil</keyword>